<dbReference type="PRINTS" id="PR00401">
    <property type="entry name" value="SH2DOMAIN"/>
</dbReference>
<reference evidence="9" key="1">
    <citation type="submission" date="2025-08" db="UniProtKB">
        <authorList>
            <consortium name="RefSeq"/>
        </authorList>
    </citation>
    <scope>IDENTIFICATION</scope>
    <source>
        <tissue evidence="9">Testes</tissue>
    </source>
</reference>
<dbReference type="RefSeq" id="XP_002733293.2">
    <property type="nucleotide sequence ID" value="XM_002733247.2"/>
</dbReference>
<evidence type="ECO:0000259" key="7">
    <source>
        <dbReference type="PROSITE" id="PS50225"/>
    </source>
</evidence>
<dbReference type="Pfam" id="PF00017">
    <property type="entry name" value="SH2"/>
    <property type="match status" value="1"/>
</dbReference>
<dbReference type="CDD" id="cd09923">
    <property type="entry name" value="SH2_SOCS_family"/>
    <property type="match status" value="1"/>
</dbReference>
<dbReference type="SUPFAM" id="SSF158235">
    <property type="entry name" value="SOCS box-like"/>
    <property type="match status" value="1"/>
</dbReference>
<dbReference type="InterPro" id="IPR001496">
    <property type="entry name" value="SOCS_box"/>
</dbReference>
<dbReference type="SMART" id="SM00252">
    <property type="entry name" value="SH2"/>
    <property type="match status" value="1"/>
</dbReference>
<evidence type="ECO:0000313" key="9">
    <source>
        <dbReference type="RefSeq" id="XP_002733293.2"/>
    </source>
</evidence>
<gene>
    <name evidence="9" type="primary">LOC100374617</name>
</gene>
<dbReference type="InterPro" id="IPR000980">
    <property type="entry name" value="SH2"/>
</dbReference>
<evidence type="ECO:0000256" key="1">
    <source>
        <dbReference type="ARBA" id="ARBA00022604"/>
    </source>
</evidence>
<evidence type="ECO:0000256" key="2">
    <source>
        <dbReference type="ARBA" id="ARBA00022700"/>
    </source>
</evidence>
<dbReference type="GeneID" id="100374617"/>
<dbReference type="InterPro" id="IPR036036">
    <property type="entry name" value="SOCS_box-like_dom_sf"/>
</dbReference>
<dbReference type="SUPFAM" id="SSF55550">
    <property type="entry name" value="SH2 domain"/>
    <property type="match status" value="1"/>
</dbReference>
<evidence type="ECO:0000256" key="5">
    <source>
        <dbReference type="PROSITE-ProRule" id="PRU00191"/>
    </source>
</evidence>
<organism evidence="8 9">
    <name type="scientific">Saccoglossus kowalevskii</name>
    <name type="common">Acorn worm</name>
    <dbReference type="NCBI Taxonomy" id="10224"/>
    <lineage>
        <taxon>Eukaryota</taxon>
        <taxon>Metazoa</taxon>
        <taxon>Hemichordata</taxon>
        <taxon>Enteropneusta</taxon>
        <taxon>Harrimaniidae</taxon>
        <taxon>Saccoglossus</taxon>
    </lineage>
</organism>
<dbReference type="PANTHER" id="PTHR10155">
    <property type="entry name" value="PHOSPHATIDYLINOSITOL 3-KINASE REGULATORY SUBUNIT"/>
    <property type="match status" value="1"/>
</dbReference>
<keyword evidence="4 5" id="KW-0727">SH2 domain</keyword>
<evidence type="ECO:0000313" key="8">
    <source>
        <dbReference type="Proteomes" id="UP000694865"/>
    </source>
</evidence>
<keyword evidence="1" id="KW-0341">Growth regulation</keyword>
<feature type="domain" description="SH2" evidence="6">
    <location>
        <begin position="103"/>
        <end position="220"/>
    </location>
</feature>
<protein>
    <submittedName>
        <fullName evidence="9">Cytokine-inducible SH2-containing protein-like</fullName>
    </submittedName>
</protein>
<dbReference type="PANTHER" id="PTHR10155:SF16">
    <property type="entry name" value="SUPPRESSOR OF CYTOKINE SIGNALING 2"/>
    <property type="match status" value="1"/>
</dbReference>
<keyword evidence="8" id="KW-1185">Reference proteome</keyword>
<dbReference type="SMART" id="SM00253">
    <property type="entry name" value="SOCS"/>
    <property type="match status" value="1"/>
</dbReference>
<keyword evidence="3" id="KW-0833">Ubl conjugation pathway</keyword>
<evidence type="ECO:0000259" key="6">
    <source>
        <dbReference type="PROSITE" id="PS50001"/>
    </source>
</evidence>
<accession>A0ABM0GMN6</accession>
<sequence>MDTFFMVVSGIPVAVKRQYNLHLRPLVNDMPTATKTVVAEFQGLKEKMTHGNDRHIDNETTESRFGNLPGGDRIYYYYSTNRDTQHDLDKLVDTLEILRYSCWYHGAMSSREARKKLSYSPTGTFLVRDSQDPKHLFSLSVKTPRGTTSVRIEYTHHGKFRLDADQSVREKAPSFDCVVKLIAFYMNGEKRTTCNNVGKQLYWLEPSGRKDTPVKLVLPLKADVPTLQHMCRLSINRSLPKDLPEHYVCRLPLPTKLKLFLNQYPYLQ</sequence>
<dbReference type="PROSITE" id="PS50225">
    <property type="entry name" value="SOCS"/>
    <property type="match status" value="1"/>
</dbReference>
<proteinExistence type="predicted"/>
<name>A0ABM0GMN6_SACKO</name>
<dbReference type="Proteomes" id="UP000694865">
    <property type="component" value="Unplaced"/>
</dbReference>
<evidence type="ECO:0000256" key="4">
    <source>
        <dbReference type="ARBA" id="ARBA00022999"/>
    </source>
</evidence>
<feature type="domain" description="SOCS box" evidence="7">
    <location>
        <begin position="215"/>
        <end position="267"/>
    </location>
</feature>
<dbReference type="Pfam" id="PF07525">
    <property type="entry name" value="SOCS_box"/>
    <property type="match status" value="1"/>
</dbReference>
<dbReference type="Gene3D" id="1.10.750.20">
    <property type="entry name" value="SOCS box"/>
    <property type="match status" value="1"/>
</dbReference>
<dbReference type="SMART" id="SM00969">
    <property type="entry name" value="SOCS_box"/>
    <property type="match status" value="1"/>
</dbReference>
<dbReference type="CDD" id="cd03587">
    <property type="entry name" value="SOCS"/>
    <property type="match status" value="1"/>
</dbReference>
<dbReference type="PROSITE" id="PS50001">
    <property type="entry name" value="SH2"/>
    <property type="match status" value="1"/>
</dbReference>
<keyword evidence="2" id="KW-0734">Signal transduction inhibitor</keyword>
<dbReference type="Gene3D" id="3.30.505.10">
    <property type="entry name" value="SH2 domain"/>
    <property type="match status" value="1"/>
</dbReference>
<dbReference type="InterPro" id="IPR036860">
    <property type="entry name" value="SH2_dom_sf"/>
</dbReference>
<evidence type="ECO:0000256" key="3">
    <source>
        <dbReference type="ARBA" id="ARBA00022786"/>
    </source>
</evidence>